<keyword evidence="2" id="KW-1185">Reference proteome</keyword>
<protein>
    <submittedName>
        <fullName evidence="1">Uncharacterized protein</fullName>
    </submittedName>
</protein>
<comment type="caution">
    <text evidence="1">The sequence shown here is derived from an EMBL/GenBank/DDBJ whole genome shotgun (WGS) entry which is preliminary data.</text>
</comment>
<gene>
    <name evidence="1" type="ORF">SO802_012372</name>
</gene>
<dbReference type="AlphaFoldDB" id="A0AAW2D3A3"/>
<proteinExistence type="predicted"/>
<evidence type="ECO:0000313" key="1">
    <source>
        <dbReference type="EMBL" id="KAL0004811.1"/>
    </source>
</evidence>
<reference evidence="1 2" key="1">
    <citation type="submission" date="2024-01" db="EMBL/GenBank/DDBJ databases">
        <title>A telomere-to-telomere, gap-free genome of sweet tea (Lithocarpus litseifolius).</title>
        <authorList>
            <person name="Zhou J."/>
        </authorList>
    </citation>
    <scope>NUCLEOTIDE SEQUENCE [LARGE SCALE GENOMIC DNA]</scope>
    <source>
        <strain evidence="1">Zhou-2022a</strain>
        <tissue evidence="1">Leaf</tissue>
    </source>
</reference>
<accession>A0AAW2D3A3</accession>
<dbReference type="EMBL" id="JAZDWU010000004">
    <property type="protein sequence ID" value="KAL0004811.1"/>
    <property type="molecule type" value="Genomic_DNA"/>
</dbReference>
<organism evidence="1 2">
    <name type="scientific">Lithocarpus litseifolius</name>
    <dbReference type="NCBI Taxonomy" id="425828"/>
    <lineage>
        <taxon>Eukaryota</taxon>
        <taxon>Viridiplantae</taxon>
        <taxon>Streptophyta</taxon>
        <taxon>Embryophyta</taxon>
        <taxon>Tracheophyta</taxon>
        <taxon>Spermatophyta</taxon>
        <taxon>Magnoliopsida</taxon>
        <taxon>eudicotyledons</taxon>
        <taxon>Gunneridae</taxon>
        <taxon>Pentapetalae</taxon>
        <taxon>rosids</taxon>
        <taxon>fabids</taxon>
        <taxon>Fagales</taxon>
        <taxon>Fagaceae</taxon>
        <taxon>Lithocarpus</taxon>
    </lineage>
</organism>
<dbReference type="Proteomes" id="UP001459277">
    <property type="component" value="Unassembled WGS sequence"/>
</dbReference>
<name>A0AAW2D3A3_9ROSI</name>
<evidence type="ECO:0000313" key="2">
    <source>
        <dbReference type="Proteomes" id="UP001459277"/>
    </source>
</evidence>
<sequence length="78" mass="9019">GGPTASEPINPSHLPWMVYTYDPDGFARERPEPRNPNVMGYHFPPSTQMSITLISFTYIPLSKSMRSWYNWLGISSWR</sequence>
<feature type="non-terminal residue" evidence="1">
    <location>
        <position position="1"/>
    </location>
</feature>